<feature type="compositionally biased region" description="Basic residues" evidence="1">
    <location>
        <begin position="9"/>
        <end position="19"/>
    </location>
</feature>
<sequence>DRQPDPGPAHRRAVRRRHLPAPAAHPHPGGHRAGADEPRRQPAAARCGRLGRSGAVRRQHRRGRRRRHGRPAAAGDGPDRHRHHLRRDGLPARAGVPQLAADRRGRGAGRRGGPPDRRARARGAPARRAAGGRGV</sequence>
<evidence type="ECO:0000313" key="2">
    <source>
        <dbReference type="EMBL" id="CAA9308737.1"/>
    </source>
</evidence>
<name>A0A6J4KPX6_9ACTN</name>
<dbReference type="EMBL" id="CADCUB010000019">
    <property type="protein sequence ID" value="CAA9308737.1"/>
    <property type="molecule type" value="Genomic_DNA"/>
</dbReference>
<reference evidence="2" key="1">
    <citation type="submission" date="2020-02" db="EMBL/GenBank/DDBJ databases">
        <authorList>
            <person name="Meier V. D."/>
        </authorList>
    </citation>
    <scope>NUCLEOTIDE SEQUENCE</scope>
    <source>
        <strain evidence="2">AVDCRST_MAG07</strain>
    </source>
</reference>
<feature type="compositionally biased region" description="Basic residues" evidence="1">
    <location>
        <begin position="55"/>
        <end position="70"/>
    </location>
</feature>
<feature type="non-terminal residue" evidence="2">
    <location>
        <position position="1"/>
    </location>
</feature>
<dbReference type="AlphaFoldDB" id="A0A6J4KPX6"/>
<accession>A0A6J4KPX6</accession>
<proteinExistence type="predicted"/>
<feature type="region of interest" description="Disordered" evidence="1">
    <location>
        <begin position="1"/>
        <end position="135"/>
    </location>
</feature>
<organism evidence="2">
    <name type="scientific">uncultured Frankineae bacterium</name>
    <dbReference type="NCBI Taxonomy" id="437475"/>
    <lineage>
        <taxon>Bacteria</taxon>
        <taxon>Bacillati</taxon>
        <taxon>Actinomycetota</taxon>
        <taxon>Actinomycetes</taxon>
        <taxon>Frankiales</taxon>
        <taxon>environmental samples</taxon>
    </lineage>
</organism>
<protein>
    <submittedName>
        <fullName evidence="2">Na(+) H(+) antiporter subunit C</fullName>
    </submittedName>
</protein>
<evidence type="ECO:0000256" key="1">
    <source>
        <dbReference type="SAM" id="MobiDB-lite"/>
    </source>
</evidence>
<gene>
    <name evidence="2" type="ORF">AVDCRST_MAG07-314</name>
</gene>
<feature type="non-terminal residue" evidence="2">
    <location>
        <position position="135"/>
    </location>
</feature>